<dbReference type="Proteomes" id="UP000663848">
    <property type="component" value="Unassembled WGS sequence"/>
</dbReference>
<proteinExistence type="predicted"/>
<evidence type="ECO:0000313" key="2">
    <source>
        <dbReference type="EMBL" id="CAF4958105.1"/>
    </source>
</evidence>
<dbReference type="Gene3D" id="3.90.660.10">
    <property type="match status" value="1"/>
</dbReference>
<protein>
    <recommendedName>
        <fullName evidence="1">Amine oxidase domain-containing protein</fullName>
    </recommendedName>
</protein>
<dbReference type="SUPFAM" id="SSF51905">
    <property type="entry name" value="FAD/NAD(P)-binding domain"/>
    <property type="match status" value="1"/>
</dbReference>
<gene>
    <name evidence="2" type="ORF">QYT958_LOCUS34025</name>
</gene>
<evidence type="ECO:0000259" key="1">
    <source>
        <dbReference type="Pfam" id="PF01593"/>
    </source>
</evidence>
<feature type="domain" description="Amine oxidase" evidence="1">
    <location>
        <begin position="13"/>
        <end position="225"/>
    </location>
</feature>
<reference evidence="2" key="1">
    <citation type="submission" date="2021-02" db="EMBL/GenBank/DDBJ databases">
        <authorList>
            <person name="Nowell W R."/>
        </authorList>
    </citation>
    <scope>NUCLEOTIDE SEQUENCE</scope>
</reference>
<dbReference type="Pfam" id="PF01593">
    <property type="entry name" value="Amino_oxidase"/>
    <property type="match status" value="1"/>
</dbReference>
<name>A0A821Y865_9BILA</name>
<comment type="caution">
    <text evidence="2">The sequence shown here is derived from an EMBL/GenBank/DDBJ whole genome shotgun (WGS) entry which is preliminary data.</text>
</comment>
<dbReference type="EMBL" id="CAJOBR010023943">
    <property type="protein sequence ID" value="CAF4958105.1"/>
    <property type="molecule type" value="Genomic_DNA"/>
</dbReference>
<accession>A0A821Y865</accession>
<dbReference type="PANTHER" id="PTHR10742:SF416">
    <property type="entry name" value="SPERMINE OXIDASE"/>
    <property type="match status" value="1"/>
</dbReference>
<organism evidence="2 3">
    <name type="scientific">Rotaria socialis</name>
    <dbReference type="NCBI Taxonomy" id="392032"/>
    <lineage>
        <taxon>Eukaryota</taxon>
        <taxon>Metazoa</taxon>
        <taxon>Spiralia</taxon>
        <taxon>Gnathifera</taxon>
        <taxon>Rotifera</taxon>
        <taxon>Eurotatoria</taxon>
        <taxon>Bdelloidea</taxon>
        <taxon>Philodinida</taxon>
        <taxon>Philodinidae</taxon>
        <taxon>Rotaria</taxon>
    </lineage>
</organism>
<dbReference type="PANTHER" id="PTHR10742">
    <property type="entry name" value="FLAVIN MONOAMINE OXIDASE"/>
    <property type="match status" value="1"/>
</dbReference>
<dbReference type="InterPro" id="IPR036188">
    <property type="entry name" value="FAD/NAD-bd_sf"/>
</dbReference>
<dbReference type="InterPro" id="IPR050281">
    <property type="entry name" value="Flavin_monoamine_oxidase"/>
</dbReference>
<evidence type="ECO:0000313" key="3">
    <source>
        <dbReference type="Proteomes" id="UP000663848"/>
    </source>
</evidence>
<dbReference type="GO" id="GO:0046592">
    <property type="term" value="F:polyamine oxidase activity"/>
    <property type="evidence" value="ECO:0007669"/>
    <property type="project" value="TreeGrafter"/>
</dbReference>
<dbReference type="Gene3D" id="3.50.50.60">
    <property type="entry name" value="FAD/NAD(P)-binding domain"/>
    <property type="match status" value="1"/>
</dbReference>
<feature type="non-terminal residue" evidence="2">
    <location>
        <position position="1"/>
    </location>
</feature>
<dbReference type="AlphaFoldDB" id="A0A821Y865"/>
<sequence>MEYAQVIIVGGGIAGLAAAKTLGHNVKYVLLEAQNYLGGRIFTVDAAPQLTVDLGAQYVHGDKKNSVYEICNELGIILSDDEDSDDETTVATSDGKSVKSDLMDKATDLWERAREKAEEKYDDRATPSPVSFADFVPGDFQKRLSSSSSISKDLIQPLTDYFMKLEMTETSCNTLSDLNLIEYVAYEDLEGEYENDLKNGGYRPFINYFKSFIPNDNRVRVNCEV</sequence>
<dbReference type="InterPro" id="IPR002937">
    <property type="entry name" value="Amino_oxidase"/>
</dbReference>